<gene>
    <name evidence="1" type="ORF">H5410_014829</name>
</gene>
<dbReference type="AlphaFoldDB" id="A0A9J5ZRY1"/>
<reference evidence="1 2" key="1">
    <citation type="submission" date="2020-09" db="EMBL/GenBank/DDBJ databases">
        <title>De no assembly of potato wild relative species, Solanum commersonii.</title>
        <authorList>
            <person name="Cho K."/>
        </authorList>
    </citation>
    <scope>NUCLEOTIDE SEQUENCE [LARGE SCALE GENOMIC DNA]</scope>
    <source>
        <strain evidence="1">LZ3.2</strain>
        <tissue evidence="1">Leaf</tissue>
    </source>
</reference>
<dbReference type="OrthoDB" id="1322144at2759"/>
<dbReference type="Proteomes" id="UP000824120">
    <property type="component" value="Chromosome 3"/>
</dbReference>
<sequence length="162" mass="18500">MIDEVEIVFNYGDICDESTSKLGLSRVKQLLVTGPFGKYYIVDGDDGIRAILCLLCEKFKVINFFFVEESELTVFAQNIMQYSESCFVDVEVGTDCEHSGEECDYEWTEASSKERGRIVGDRDGKIEGFKIKTFINKHTCEEAFFNSRADTVTLAQYFKNKL</sequence>
<organism evidence="1 2">
    <name type="scientific">Solanum commersonii</name>
    <name type="common">Commerson's wild potato</name>
    <name type="synonym">Commerson's nightshade</name>
    <dbReference type="NCBI Taxonomy" id="4109"/>
    <lineage>
        <taxon>Eukaryota</taxon>
        <taxon>Viridiplantae</taxon>
        <taxon>Streptophyta</taxon>
        <taxon>Embryophyta</taxon>
        <taxon>Tracheophyta</taxon>
        <taxon>Spermatophyta</taxon>
        <taxon>Magnoliopsida</taxon>
        <taxon>eudicotyledons</taxon>
        <taxon>Gunneridae</taxon>
        <taxon>Pentapetalae</taxon>
        <taxon>asterids</taxon>
        <taxon>lamiids</taxon>
        <taxon>Solanales</taxon>
        <taxon>Solanaceae</taxon>
        <taxon>Solanoideae</taxon>
        <taxon>Solaneae</taxon>
        <taxon>Solanum</taxon>
    </lineage>
</organism>
<protein>
    <submittedName>
        <fullName evidence="1">Uncharacterized protein</fullName>
    </submittedName>
</protein>
<accession>A0A9J5ZRY1</accession>
<name>A0A9J5ZRY1_SOLCO</name>
<evidence type="ECO:0000313" key="2">
    <source>
        <dbReference type="Proteomes" id="UP000824120"/>
    </source>
</evidence>
<proteinExistence type="predicted"/>
<comment type="caution">
    <text evidence="1">The sequence shown here is derived from an EMBL/GenBank/DDBJ whole genome shotgun (WGS) entry which is preliminary data.</text>
</comment>
<dbReference type="EMBL" id="JACXVP010000003">
    <property type="protein sequence ID" value="KAG5615005.1"/>
    <property type="molecule type" value="Genomic_DNA"/>
</dbReference>
<keyword evidence="2" id="KW-1185">Reference proteome</keyword>
<evidence type="ECO:0000313" key="1">
    <source>
        <dbReference type="EMBL" id="KAG5615005.1"/>
    </source>
</evidence>